<evidence type="ECO:0008006" key="3">
    <source>
        <dbReference type="Google" id="ProtNLM"/>
    </source>
</evidence>
<evidence type="ECO:0000313" key="1">
    <source>
        <dbReference type="EMBL" id="KTS93865.1"/>
    </source>
</evidence>
<reference evidence="1 2" key="1">
    <citation type="journal article" date="2016" name="Front. Microbiol.">
        <title>Genomic Resource of Rice Seed Associated Bacteria.</title>
        <authorList>
            <person name="Midha S."/>
            <person name="Bansal K."/>
            <person name="Sharma S."/>
            <person name="Kumar N."/>
            <person name="Patil P.P."/>
            <person name="Chaudhry V."/>
            <person name="Patil P.B."/>
        </authorList>
    </citation>
    <scope>NUCLEOTIDE SEQUENCE [LARGE SCALE GENOMIC DNA]</scope>
    <source>
        <strain evidence="1 2">RSA13</strain>
    </source>
</reference>
<protein>
    <recommendedName>
        <fullName evidence="3">Transposase</fullName>
    </recommendedName>
</protein>
<proteinExistence type="predicted"/>
<gene>
    <name evidence="1" type="ORF">RSA13_20110</name>
</gene>
<name>A0AB34VBV0_9GAMM</name>
<accession>A0AB34VBV0</accession>
<sequence>MPGPRGLRDNRQLQMAVFNAVRPKGVNVSGKKQRPLLLMPLLRGANLTRFYAPRFNTDINCVV</sequence>
<evidence type="ECO:0000313" key="2">
    <source>
        <dbReference type="Proteomes" id="UP000072520"/>
    </source>
</evidence>
<dbReference type="Proteomes" id="UP000072520">
    <property type="component" value="Unassembled WGS sequence"/>
</dbReference>
<dbReference type="AlphaFoldDB" id="A0AB34VBV0"/>
<organism evidence="1 2">
    <name type="scientific">Pantoea stewartii</name>
    <dbReference type="NCBI Taxonomy" id="66269"/>
    <lineage>
        <taxon>Bacteria</taxon>
        <taxon>Pseudomonadati</taxon>
        <taxon>Pseudomonadota</taxon>
        <taxon>Gammaproteobacteria</taxon>
        <taxon>Enterobacterales</taxon>
        <taxon>Erwiniaceae</taxon>
        <taxon>Pantoea</taxon>
    </lineage>
</organism>
<comment type="caution">
    <text evidence="1">The sequence shown here is derived from an EMBL/GenBank/DDBJ whole genome shotgun (WGS) entry which is preliminary data.</text>
</comment>
<dbReference type="EMBL" id="LDSI01000031">
    <property type="protein sequence ID" value="KTS93865.1"/>
    <property type="molecule type" value="Genomic_DNA"/>
</dbReference>